<name>F2CPZ5_HORVV</name>
<dbReference type="GO" id="GO:0008270">
    <property type="term" value="F:zinc ion binding"/>
    <property type="evidence" value="ECO:0007669"/>
    <property type="project" value="UniProtKB-KW"/>
</dbReference>
<evidence type="ECO:0000259" key="6">
    <source>
        <dbReference type="PROSITE" id="PS51999"/>
    </source>
</evidence>
<keyword evidence="5" id="KW-0175">Coiled coil</keyword>
<protein>
    <submittedName>
        <fullName evidence="7">Predicted protein</fullName>
    </submittedName>
</protein>
<feature type="domain" description="GRF-type" evidence="6">
    <location>
        <begin position="188"/>
        <end position="231"/>
    </location>
</feature>
<dbReference type="InterPro" id="IPR010666">
    <property type="entry name" value="Znf_GRF"/>
</dbReference>
<proteinExistence type="evidence at transcript level"/>
<keyword evidence="3" id="KW-0862">Zinc</keyword>
<evidence type="ECO:0000313" key="7">
    <source>
        <dbReference type="EMBL" id="BAJ84916.1"/>
    </source>
</evidence>
<evidence type="ECO:0000256" key="5">
    <source>
        <dbReference type="SAM" id="Coils"/>
    </source>
</evidence>
<evidence type="ECO:0000256" key="4">
    <source>
        <dbReference type="PROSITE-ProRule" id="PRU01343"/>
    </source>
</evidence>
<organism evidence="7">
    <name type="scientific">Hordeum vulgare subsp. vulgare</name>
    <name type="common">Domesticated barley</name>
    <dbReference type="NCBI Taxonomy" id="112509"/>
    <lineage>
        <taxon>Eukaryota</taxon>
        <taxon>Viridiplantae</taxon>
        <taxon>Streptophyta</taxon>
        <taxon>Embryophyta</taxon>
        <taxon>Tracheophyta</taxon>
        <taxon>Spermatophyta</taxon>
        <taxon>Magnoliopsida</taxon>
        <taxon>Liliopsida</taxon>
        <taxon>Poales</taxon>
        <taxon>Poaceae</taxon>
        <taxon>BOP clade</taxon>
        <taxon>Pooideae</taxon>
        <taxon>Triticodae</taxon>
        <taxon>Triticeae</taxon>
        <taxon>Hordeinae</taxon>
        <taxon>Hordeum</taxon>
    </lineage>
</organism>
<feature type="coiled-coil region" evidence="5">
    <location>
        <begin position="240"/>
        <end position="267"/>
    </location>
</feature>
<dbReference type="EMBL" id="AK353697">
    <property type="protein sequence ID" value="BAJ84916.1"/>
    <property type="molecule type" value="mRNA"/>
</dbReference>
<evidence type="ECO:0000256" key="2">
    <source>
        <dbReference type="ARBA" id="ARBA00022771"/>
    </source>
</evidence>
<sequence>MDGRYMYVNISNGNLVSEEISQMWKIVHSCLHFSTAMSMPDEFVIFPAEGKISNGPEGALVSPDCPFLVSRLPDPLNKSFEQVRRWIMQMFQLKDEMHEITLQHILYVRNNPLAPPSTVLIDIIGDDSWKAFLNVAWRHVGVFRLFVKWSAKKTASLSKAVASNATPVADEDPAVTDESDDDGSWPTCKHDKPCTIETSWDRQDPGRRFYRCPLFMEPKQDCGFTQWLDKKFPEKATEHMNYLTNKVDSLEQQVGNLNCELEELRRRHQKRSIGEAAVSHGDKCPCGKIPCDVACCNQDEKPRPSQIRRLAKAN</sequence>
<keyword evidence="2 4" id="KW-0863">Zinc-finger</keyword>
<reference evidence="7" key="1">
    <citation type="journal article" date="2011" name="Plant Physiol.">
        <title>Comprehensive sequence analysis of 24,783 barley full-length cDNAs derived from 12 clone libraries.</title>
        <authorList>
            <person name="Matsumoto T."/>
            <person name="Tanaka T."/>
            <person name="Sakai H."/>
            <person name="Amano N."/>
            <person name="Kanamori H."/>
            <person name="Kurita K."/>
            <person name="Kikuta A."/>
            <person name="Kamiya K."/>
            <person name="Yamamoto M."/>
            <person name="Ikawa H."/>
            <person name="Fujii N."/>
            <person name="Hori K."/>
            <person name="Itoh T."/>
            <person name="Sato K."/>
        </authorList>
    </citation>
    <scope>NUCLEOTIDE SEQUENCE</scope>
    <source>
        <tissue evidence="7">Shoot</tissue>
    </source>
</reference>
<accession>F2CPZ5</accession>
<dbReference type="PANTHER" id="PTHR33248">
    <property type="entry name" value="ZINC ION-BINDING PROTEIN"/>
    <property type="match status" value="1"/>
</dbReference>
<dbReference type="Pfam" id="PF06839">
    <property type="entry name" value="Zn_ribbon_GRF"/>
    <property type="match status" value="1"/>
</dbReference>
<evidence type="ECO:0000256" key="3">
    <source>
        <dbReference type="ARBA" id="ARBA00022833"/>
    </source>
</evidence>
<dbReference type="PROSITE" id="PS51999">
    <property type="entry name" value="ZF_GRF"/>
    <property type="match status" value="1"/>
</dbReference>
<evidence type="ECO:0000256" key="1">
    <source>
        <dbReference type="ARBA" id="ARBA00022723"/>
    </source>
</evidence>
<keyword evidence="1" id="KW-0479">Metal-binding</keyword>
<dbReference type="AlphaFoldDB" id="F2CPZ5"/>